<gene>
    <name evidence="4" type="ORF">MTBPR1_70047</name>
</gene>
<keyword evidence="1 2" id="KW-0597">Phosphoprotein</keyword>
<dbReference type="STRING" id="1867952.MTBPR1_70047"/>
<dbReference type="Pfam" id="PF00072">
    <property type="entry name" value="Response_reg"/>
    <property type="match status" value="1"/>
</dbReference>
<dbReference type="Pfam" id="PF13581">
    <property type="entry name" value="HATPase_c_2"/>
    <property type="match status" value="1"/>
</dbReference>
<keyword evidence="5" id="KW-1185">Reference proteome</keyword>
<proteinExistence type="predicted"/>
<evidence type="ECO:0000313" key="5">
    <source>
        <dbReference type="Proteomes" id="UP000231658"/>
    </source>
</evidence>
<dbReference type="InterPro" id="IPR001789">
    <property type="entry name" value="Sig_transdc_resp-reg_receiver"/>
</dbReference>
<dbReference type="OrthoDB" id="5456285at2"/>
<reference evidence="4 5" key="1">
    <citation type="submission" date="2016-07" db="EMBL/GenBank/DDBJ databases">
        <authorList>
            <person name="Lefevre C.T."/>
        </authorList>
    </citation>
    <scope>NUCLEOTIDE SEQUENCE [LARGE SCALE GENOMIC DNA]</scope>
    <source>
        <strain evidence="4">PR1</strain>
    </source>
</reference>
<dbReference type="InterPro" id="IPR036890">
    <property type="entry name" value="HATPase_C_sf"/>
</dbReference>
<evidence type="ECO:0000313" key="4">
    <source>
        <dbReference type="EMBL" id="SCA57775.1"/>
    </source>
</evidence>
<dbReference type="PANTHER" id="PTHR44591">
    <property type="entry name" value="STRESS RESPONSE REGULATOR PROTEIN 1"/>
    <property type="match status" value="1"/>
</dbReference>
<dbReference type="GO" id="GO:0000160">
    <property type="term" value="P:phosphorelay signal transduction system"/>
    <property type="evidence" value="ECO:0007669"/>
    <property type="project" value="InterPro"/>
</dbReference>
<evidence type="ECO:0000259" key="3">
    <source>
        <dbReference type="PROSITE" id="PS50110"/>
    </source>
</evidence>
<evidence type="ECO:0000256" key="1">
    <source>
        <dbReference type="ARBA" id="ARBA00022553"/>
    </source>
</evidence>
<dbReference type="SUPFAM" id="SSF55874">
    <property type="entry name" value="ATPase domain of HSP90 chaperone/DNA topoisomerase II/histidine kinase"/>
    <property type="match status" value="1"/>
</dbReference>
<dbReference type="PROSITE" id="PS50110">
    <property type="entry name" value="RESPONSE_REGULATORY"/>
    <property type="match status" value="1"/>
</dbReference>
<dbReference type="AlphaFoldDB" id="A0A1C3RKK0"/>
<evidence type="ECO:0000256" key="2">
    <source>
        <dbReference type="PROSITE-ProRule" id="PRU00169"/>
    </source>
</evidence>
<dbReference type="Gene3D" id="3.40.50.2300">
    <property type="match status" value="1"/>
</dbReference>
<protein>
    <submittedName>
        <fullName evidence="4">Putative Response regulator receiver protein</fullName>
    </submittedName>
</protein>
<accession>A0A1C3RKK0</accession>
<dbReference type="PANTHER" id="PTHR44591:SF3">
    <property type="entry name" value="RESPONSE REGULATORY DOMAIN-CONTAINING PROTEIN"/>
    <property type="match status" value="1"/>
</dbReference>
<dbReference type="InterPro" id="IPR003594">
    <property type="entry name" value="HATPase_dom"/>
</dbReference>
<dbReference type="SUPFAM" id="SSF52172">
    <property type="entry name" value="CheY-like"/>
    <property type="match status" value="1"/>
</dbReference>
<dbReference type="EMBL" id="FLYE01000046">
    <property type="protein sequence ID" value="SCA57775.1"/>
    <property type="molecule type" value="Genomic_DNA"/>
</dbReference>
<feature type="domain" description="Response regulatory" evidence="3">
    <location>
        <begin position="7"/>
        <end position="126"/>
    </location>
</feature>
<dbReference type="SMART" id="SM00448">
    <property type="entry name" value="REC"/>
    <property type="match status" value="1"/>
</dbReference>
<dbReference type="InterPro" id="IPR011006">
    <property type="entry name" value="CheY-like_superfamily"/>
</dbReference>
<dbReference type="Gene3D" id="3.30.565.10">
    <property type="entry name" value="Histidine kinase-like ATPase, C-terminal domain"/>
    <property type="match status" value="1"/>
</dbReference>
<dbReference type="CDD" id="cd16936">
    <property type="entry name" value="HATPase_RsbW-like"/>
    <property type="match status" value="1"/>
</dbReference>
<organism evidence="4 5">
    <name type="scientific">Candidatus Terasakiella magnetica</name>
    <dbReference type="NCBI Taxonomy" id="1867952"/>
    <lineage>
        <taxon>Bacteria</taxon>
        <taxon>Pseudomonadati</taxon>
        <taxon>Pseudomonadota</taxon>
        <taxon>Alphaproteobacteria</taxon>
        <taxon>Rhodospirillales</taxon>
        <taxon>Terasakiellaceae</taxon>
        <taxon>Terasakiella</taxon>
    </lineage>
</organism>
<dbReference type="Proteomes" id="UP000231658">
    <property type="component" value="Unassembled WGS sequence"/>
</dbReference>
<dbReference type="CDD" id="cd00156">
    <property type="entry name" value="REC"/>
    <property type="match status" value="1"/>
</dbReference>
<name>A0A1C3RKK0_9PROT</name>
<dbReference type="RefSeq" id="WP_069189789.1">
    <property type="nucleotide sequence ID" value="NZ_FLYE01000046.1"/>
</dbReference>
<dbReference type="InterPro" id="IPR050595">
    <property type="entry name" value="Bact_response_regulator"/>
</dbReference>
<sequence>MVSSLIKILVVDGDPYAQNLLADQLTDKKHQLSFFETGKKALNELNTHPERYDVVIIDFDLCEEMSDLQCLHAIKDDEKFIHLPVIIKTDNHNITFISDALSAGAFYFLEKSTDKKVVQSLVHSAKKHKEQSEHNDFKHAQARKGIKFAKNASFAIRTLDEMEQLTSLLCCAYPEPESVNLGIHELLTNAIEHGNLGLEYQKKSQLVLDNDWQNEIYRRLNLPENINKFVEVELTITDKEIELVITDQGKGFRSESYMEIDPCRMFDAHGRGIAMALQISFDEVEYIGCGNQVRTVVKL</sequence>
<feature type="modified residue" description="4-aspartylphosphate" evidence="2">
    <location>
        <position position="58"/>
    </location>
</feature>